<dbReference type="PANTHER" id="PTHR46233:SF3">
    <property type="entry name" value="HYDROXYACYLGLUTATHIONE HYDROLASE GLOC"/>
    <property type="match status" value="1"/>
</dbReference>
<dbReference type="CDD" id="cd16275">
    <property type="entry name" value="BaeB-like_MBL-fold"/>
    <property type="match status" value="1"/>
</dbReference>
<accession>A0ABY3SLD4</accession>
<dbReference type="SUPFAM" id="SSF56281">
    <property type="entry name" value="Metallo-hydrolase/oxidoreductase"/>
    <property type="match status" value="1"/>
</dbReference>
<evidence type="ECO:0000313" key="9">
    <source>
        <dbReference type="EMBL" id="UJF34766.1"/>
    </source>
</evidence>
<dbReference type="InterPro" id="IPR036866">
    <property type="entry name" value="RibonucZ/Hydroxyglut_hydro"/>
</dbReference>
<evidence type="ECO:0000256" key="3">
    <source>
        <dbReference type="ARBA" id="ARBA00022801"/>
    </source>
</evidence>
<comment type="function">
    <text evidence="6">Counteracts the endogenous Pycsar antiviral defense system. Phosphodiesterase that enables metal-dependent hydrolysis of host cyclic nucleotide Pycsar defense signals such as cCMP and cUMP.</text>
</comment>
<protein>
    <submittedName>
        <fullName evidence="9">MBL fold metallo-hydrolase</fullName>
    </submittedName>
</protein>
<comment type="cofactor">
    <cofactor evidence="1">
        <name>Zn(2+)</name>
        <dbReference type="ChEBI" id="CHEBI:29105"/>
    </cofactor>
</comment>
<comment type="catalytic activity">
    <reaction evidence="5">
        <text>3',5'-cyclic CMP + H2O = CMP + H(+)</text>
        <dbReference type="Rhea" id="RHEA:72675"/>
        <dbReference type="ChEBI" id="CHEBI:15377"/>
        <dbReference type="ChEBI" id="CHEBI:15378"/>
        <dbReference type="ChEBI" id="CHEBI:58003"/>
        <dbReference type="ChEBI" id="CHEBI:60377"/>
    </reaction>
    <physiologicalReaction direction="left-to-right" evidence="5">
        <dbReference type="Rhea" id="RHEA:72676"/>
    </physiologicalReaction>
</comment>
<evidence type="ECO:0000313" key="10">
    <source>
        <dbReference type="Proteomes" id="UP001649230"/>
    </source>
</evidence>
<organism evidence="9 10">
    <name type="scientific">Paenibacillus hexagrammi</name>
    <dbReference type="NCBI Taxonomy" id="2908839"/>
    <lineage>
        <taxon>Bacteria</taxon>
        <taxon>Bacillati</taxon>
        <taxon>Bacillota</taxon>
        <taxon>Bacilli</taxon>
        <taxon>Bacillales</taxon>
        <taxon>Paenibacillaceae</taxon>
        <taxon>Paenibacillus</taxon>
    </lineage>
</organism>
<keyword evidence="4" id="KW-0862">Zinc</keyword>
<dbReference type="RefSeq" id="WP_235121339.1">
    <property type="nucleotide sequence ID" value="NZ_CP090978.1"/>
</dbReference>
<dbReference type="EMBL" id="CP090978">
    <property type="protein sequence ID" value="UJF34766.1"/>
    <property type="molecule type" value="Genomic_DNA"/>
</dbReference>
<evidence type="ECO:0000259" key="8">
    <source>
        <dbReference type="SMART" id="SM00849"/>
    </source>
</evidence>
<keyword evidence="3" id="KW-0378">Hydrolase</keyword>
<comment type="catalytic activity">
    <reaction evidence="7">
        <text>3',5'-cyclic UMP + H2O = UMP + H(+)</text>
        <dbReference type="Rhea" id="RHEA:70575"/>
        <dbReference type="ChEBI" id="CHEBI:15377"/>
        <dbReference type="ChEBI" id="CHEBI:15378"/>
        <dbReference type="ChEBI" id="CHEBI:57865"/>
        <dbReference type="ChEBI" id="CHEBI:184387"/>
    </reaction>
    <physiologicalReaction direction="left-to-right" evidence="7">
        <dbReference type="Rhea" id="RHEA:70576"/>
    </physiologicalReaction>
</comment>
<dbReference type="InterPro" id="IPR001279">
    <property type="entry name" value="Metallo-B-lactamas"/>
</dbReference>
<name>A0ABY3SLD4_9BACL</name>
<evidence type="ECO:0000256" key="6">
    <source>
        <dbReference type="ARBA" id="ARBA00034301"/>
    </source>
</evidence>
<keyword evidence="2" id="KW-0479">Metal-binding</keyword>
<feature type="domain" description="Metallo-beta-lactamase" evidence="8">
    <location>
        <begin position="17"/>
        <end position="180"/>
    </location>
</feature>
<evidence type="ECO:0000256" key="7">
    <source>
        <dbReference type="ARBA" id="ARBA00048505"/>
    </source>
</evidence>
<evidence type="ECO:0000256" key="1">
    <source>
        <dbReference type="ARBA" id="ARBA00001947"/>
    </source>
</evidence>
<dbReference type="SMART" id="SM00849">
    <property type="entry name" value="Lactamase_B"/>
    <property type="match status" value="1"/>
</dbReference>
<proteinExistence type="predicted"/>
<keyword evidence="10" id="KW-1185">Reference proteome</keyword>
<gene>
    <name evidence="9" type="ORF">L0M14_06300</name>
</gene>
<dbReference type="Gene3D" id="3.60.15.10">
    <property type="entry name" value="Ribonuclease Z/Hydroxyacylglutathione hydrolase-like"/>
    <property type="match status" value="1"/>
</dbReference>
<dbReference type="PANTHER" id="PTHR46233">
    <property type="entry name" value="HYDROXYACYLGLUTATHIONE HYDROLASE GLOC"/>
    <property type="match status" value="1"/>
</dbReference>
<dbReference type="InterPro" id="IPR051453">
    <property type="entry name" value="MBL_Glyoxalase_II"/>
</dbReference>
<reference evidence="9 10" key="1">
    <citation type="journal article" date="2024" name="Int. J. Syst. Evol. Microbiol.">
        <title>Paenibacillus hexagrammi sp. nov., a novel bacterium isolated from the gut content of Hexagrammos agrammus.</title>
        <authorList>
            <person name="Jung H.K."/>
            <person name="Kim D.G."/>
            <person name="Zin H."/>
            <person name="Park J."/>
            <person name="Jung H."/>
            <person name="Kim Y.O."/>
            <person name="Kong H.J."/>
            <person name="Kim J.W."/>
            <person name="Kim Y.S."/>
        </authorList>
    </citation>
    <scope>NUCLEOTIDE SEQUENCE [LARGE SCALE GENOMIC DNA]</scope>
    <source>
        <strain evidence="9 10">YPD9-1</strain>
    </source>
</reference>
<evidence type="ECO:0000256" key="5">
    <source>
        <dbReference type="ARBA" id="ARBA00034221"/>
    </source>
</evidence>
<evidence type="ECO:0000256" key="4">
    <source>
        <dbReference type="ARBA" id="ARBA00022833"/>
    </source>
</evidence>
<dbReference type="Proteomes" id="UP001649230">
    <property type="component" value="Chromosome"/>
</dbReference>
<sequence length="224" mass="26002">MDTHSVYPLKLRNRNSINYTYVIVDHTTRQLAIIDPAWELAKIESTMHMLNGHLTTILLTHSHNDHVNLVHRLLEKYNPQVYLSHKEIHYYNFACENLHPFEDNDVIMLGDTSVSCMLTPGHTYGSSCFLISNDLFTGDTVFIEGCGLCDTVGGDPDKMFHSIQRIKSTIKPEVQIFPGHSYGKDPGYTLEYLLRHNIYFQFINKEHFINFRMRKGQKNLFNFC</sequence>
<dbReference type="Pfam" id="PF00753">
    <property type="entry name" value="Lactamase_B"/>
    <property type="match status" value="1"/>
</dbReference>
<evidence type="ECO:0000256" key="2">
    <source>
        <dbReference type="ARBA" id="ARBA00022723"/>
    </source>
</evidence>